<feature type="domain" description="Saposin B-type" evidence="3">
    <location>
        <begin position="1"/>
        <end position="75"/>
    </location>
</feature>
<dbReference type="SUPFAM" id="SSF47862">
    <property type="entry name" value="Saposin"/>
    <property type="match status" value="1"/>
</dbReference>
<dbReference type="InterPro" id="IPR008138">
    <property type="entry name" value="SapB_2"/>
</dbReference>
<dbReference type="Gene3D" id="1.10.225.10">
    <property type="entry name" value="Saposin-like"/>
    <property type="match status" value="1"/>
</dbReference>
<organism evidence="4 5">
    <name type="scientific">Kipferlia bialata</name>
    <dbReference type="NCBI Taxonomy" id="797122"/>
    <lineage>
        <taxon>Eukaryota</taxon>
        <taxon>Metamonada</taxon>
        <taxon>Carpediemonas-like organisms</taxon>
        <taxon>Kipferlia</taxon>
    </lineage>
</organism>
<sequence>DTIMIDLESWITEDTTEAEIIEYLNDACSILYLDSLVQVCDDILDEFMDEILELLQEDYPADVVCQLIGMCDGAIVIEVEASNDIMCDICDTIMYDLESWMTSDTTEEEIEEFLENI</sequence>
<keyword evidence="5" id="KW-1185">Reference proteome</keyword>
<evidence type="ECO:0000256" key="1">
    <source>
        <dbReference type="ARBA" id="ARBA00023157"/>
    </source>
</evidence>
<proteinExistence type="predicted"/>
<evidence type="ECO:0000313" key="5">
    <source>
        <dbReference type="Proteomes" id="UP000265618"/>
    </source>
</evidence>
<gene>
    <name evidence="4" type="ORF">KIPB_017004</name>
</gene>
<keyword evidence="2" id="KW-0325">Glycoprotein</keyword>
<dbReference type="InterPro" id="IPR008139">
    <property type="entry name" value="SaposinB_dom"/>
</dbReference>
<dbReference type="EMBL" id="BDIP01010940">
    <property type="protein sequence ID" value="GCA65389.1"/>
    <property type="molecule type" value="Genomic_DNA"/>
</dbReference>
<evidence type="ECO:0000259" key="3">
    <source>
        <dbReference type="PROSITE" id="PS50015"/>
    </source>
</evidence>
<dbReference type="Proteomes" id="UP000265618">
    <property type="component" value="Unassembled WGS sequence"/>
</dbReference>
<dbReference type="InterPro" id="IPR007856">
    <property type="entry name" value="SapB_1"/>
</dbReference>
<evidence type="ECO:0000313" key="4">
    <source>
        <dbReference type="EMBL" id="GCA65389.1"/>
    </source>
</evidence>
<dbReference type="GO" id="GO:0006629">
    <property type="term" value="P:lipid metabolic process"/>
    <property type="evidence" value="ECO:0007669"/>
    <property type="project" value="InterPro"/>
</dbReference>
<accession>A0A391P6K6</accession>
<feature type="non-terminal residue" evidence="4">
    <location>
        <position position="117"/>
    </location>
</feature>
<feature type="non-terminal residue" evidence="4">
    <location>
        <position position="1"/>
    </location>
</feature>
<reference evidence="4 5" key="1">
    <citation type="journal article" date="2018" name="PLoS ONE">
        <title>The draft genome of Kipferlia bialata reveals reductive genome evolution in fornicate parasites.</title>
        <authorList>
            <person name="Tanifuji G."/>
            <person name="Takabayashi S."/>
            <person name="Kume K."/>
            <person name="Takagi M."/>
            <person name="Nakayama T."/>
            <person name="Kamikawa R."/>
            <person name="Inagaki Y."/>
            <person name="Hashimoto T."/>
        </authorList>
    </citation>
    <scope>NUCLEOTIDE SEQUENCE [LARGE SCALE GENOMIC DNA]</scope>
    <source>
        <strain evidence="4">NY0173</strain>
    </source>
</reference>
<protein>
    <recommendedName>
        <fullName evidence="3">Saposin B-type domain-containing protein</fullName>
    </recommendedName>
</protein>
<dbReference type="PROSITE" id="PS50015">
    <property type="entry name" value="SAP_B"/>
    <property type="match status" value="1"/>
</dbReference>
<dbReference type="Pfam" id="PF05184">
    <property type="entry name" value="SapB_1"/>
    <property type="match status" value="2"/>
</dbReference>
<evidence type="ECO:0000256" key="2">
    <source>
        <dbReference type="ARBA" id="ARBA00023180"/>
    </source>
</evidence>
<dbReference type="Pfam" id="PF03489">
    <property type="entry name" value="SapB_2"/>
    <property type="match status" value="1"/>
</dbReference>
<dbReference type="AlphaFoldDB" id="A0A391P6K6"/>
<dbReference type="InterPro" id="IPR011001">
    <property type="entry name" value="Saposin-like"/>
</dbReference>
<keyword evidence="1" id="KW-1015">Disulfide bond</keyword>
<dbReference type="InterPro" id="IPR051428">
    <property type="entry name" value="Sphingo_Act-Surfact_Prot"/>
</dbReference>
<dbReference type="OrthoDB" id="69496at2759"/>
<comment type="caution">
    <text evidence="4">The sequence shown here is derived from an EMBL/GenBank/DDBJ whole genome shotgun (WGS) entry which is preliminary data.</text>
</comment>
<dbReference type="SMART" id="SM00741">
    <property type="entry name" value="SapB"/>
    <property type="match status" value="1"/>
</dbReference>
<dbReference type="PANTHER" id="PTHR11480">
    <property type="entry name" value="SAPOSIN-RELATED"/>
    <property type="match status" value="1"/>
</dbReference>
<name>A0A391P6K6_9EUKA</name>